<dbReference type="RefSeq" id="WP_110437066.1">
    <property type="nucleotide sequence ID" value="NZ_DBEZDI010000126.1"/>
</dbReference>
<evidence type="ECO:0000313" key="2">
    <source>
        <dbReference type="Proteomes" id="UP001298753"/>
    </source>
</evidence>
<reference evidence="1 2" key="1">
    <citation type="submission" date="2021-10" db="EMBL/GenBank/DDBJ databases">
        <title>Anaerobic single-cell dispensing facilitates the cultivation of human gut bacteria.</title>
        <authorList>
            <person name="Afrizal A."/>
        </authorList>
    </citation>
    <scope>NUCLEOTIDE SEQUENCE [LARGE SCALE GENOMIC DNA]</scope>
    <source>
        <strain evidence="1 2">CLA-AA-H270</strain>
    </source>
</reference>
<proteinExistence type="predicted"/>
<dbReference type="Pfam" id="PF09365">
    <property type="entry name" value="DUF2461"/>
    <property type="match status" value="1"/>
</dbReference>
<dbReference type="GeneID" id="98659154"/>
<dbReference type="AlphaFoldDB" id="A0AAW4VXS7"/>
<dbReference type="EMBL" id="JAJEPX010000016">
    <property type="protein sequence ID" value="MCC2176809.1"/>
    <property type="molecule type" value="Genomic_DNA"/>
</dbReference>
<evidence type="ECO:0000313" key="1">
    <source>
        <dbReference type="EMBL" id="MCC2176809.1"/>
    </source>
</evidence>
<protein>
    <submittedName>
        <fullName evidence="1">DUF2461 domain-containing protein</fullName>
    </submittedName>
</protein>
<dbReference type="Proteomes" id="UP001298753">
    <property type="component" value="Unassembled WGS sequence"/>
</dbReference>
<comment type="caution">
    <text evidence="1">The sequence shown here is derived from an EMBL/GenBank/DDBJ whole genome shotgun (WGS) entry which is preliminary data.</text>
</comment>
<dbReference type="PANTHER" id="PTHR36452:SF1">
    <property type="entry name" value="DUF2461 DOMAIN-CONTAINING PROTEIN"/>
    <property type="match status" value="1"/>
</dbReference>
<accession>A0AAW4VXS7</accession>
<gene>
    <name evidence="1" type="ORF">LKD22_06670</name>
</gene>
<keyword evidence="2" id="KW-1185">Reference proteome</keyword>
<dbReference type="InterPro" id="IPR012808">
    <property type="entry name" value="CHP02453"/>
</dbReference>
<sequence length="233" mass="27499">MAFHGFSAEGVDLLQLNRLQNSKEFYDAHKDEIKRLSIRPFHELIAEMTPEMVKIDPQFVTVPSRMVSRVRRDTRYTKDKTLYRANMWLFFRRARRERESVPAYYFELHPEYWAFGCWGAWGRGEMEALREMILAEDRLFLDAFRAVNSCPQVHLAGEMYKRPKFPDAKPEYQDWLNRKEIGVDYTNGEDFTPVLDGTFVPFMLKTMRQLAPLYRLLLAAKERADAAGREALQ</sequence>
<name>A0AAW4VXS7_9FIRM</name>
<organism evidence="1 2">
    <name type="scientific">Agathobaculum butyriciproducens</name>
    <dbReference type="NCBI Taxonomy" id="1628085"/>
    <lineage>
        <taxon>Bacteria</taxon>
        <taxon>Bacillati</taxon>
        <taxon>Bacillota</taxon>
        <taxon>Clostridia</taxon>
        <taxon>Eubacteriales</taxon>
        <taxon>Butyricicoccaceae</taxon>
        <taxon>Agathobaculum</taxon>
    </lineage>
</organism>
<dbReference type="PANTHER" id="PTHR36452">
    <property type="entry name" value="CHROMOSOME 12, WHOLE GENOME SHOTGUN SEQUENCE"/>
    <property type="match status" value="1"/>
</dbReference>